<dbReference type="InterPro" id="IPR001881">
    <property type="entry name" value="EGF-like_Ca-bd_dom"/>
</dbReference>
<comment type="subcellular location">
    <subcellularLocation>
        <location evidence="1">Membrane</location>
        <topology evidence="1">Single-pass type I membrane protein</topology>
    </subcellularLocation>
</comment>
<feature type="disulfide bond" evidence="11">
    <location>
        <begin position="545"/>
        <end position="560"/>
    </location>
</feature>
<protein>
    <submittedName>
        <fullName evidence="17">Low-density lipoprotein receptor-related protein 4</fullName>
    </submittedName>
</protein>
<keyword evidence="2" id="KW-0245">EGF-like domain</keyword>
<dbReference type="PROSITE" id="PS01209">
    <property type="entry name" value="LDLRA_1"/>
    <property type="match status" value="3"/>
</dbReference>
<dbReference type="InterPro" id="IPR023415">
    <property type="entry name" value="LDLR_class-A_CS"/>
</dbReference>
<keyword evidence="17" id="KW-0449">Lipoprotein</keyword>
<feature type="disulfide bond" evidence="11">
    <location>
        <begin position="210"/>
        <end position="225"/>
    </location>
</feature>
<keyword evidence="4" id="KW-0812">Transmembrane</keyword>
<reference evidence="17 18" key="2">
    <citation type="journal article" date="2021" name="J. Hered.">
        <title>Feather Gene Expression Elucidates the Developmental Basis of Plumage Iridescence in African Starlings.</title>
        <authorList>
            <person name="Rubenstein D.R."/>
            <person name="Corvelo A."/>
            <person name="MacManes M.D."/>
            <person name="Maia R."/>
            <person name="Narzisi G."/>
            <person name="Rousaki A."/>
            <person name="Vandenabeele P."/>
            <person name="Shawkey M.D."/>
            <person name="Solomon J."/>
        </authorList>
    </citation>
    <scope>NUCLEOTIDE SEQUENCE [LARGE SCALE GENOMIC DNA]</scope>
    <source>
        <strain evidence="17">SS15</strain>
    </source>
</reference>
<dbReference type="GO" id="GO:0005509">
    <property type="term" value="F:calcium ion binding"/>
    <property type="evidence" value="ECO:0007669"/>
    <property type="project" value="InterPro"/>
</dbReference>
<dbReference type="SUPFAM" id="SSF57196">
    <property type="entry name" value="EGF/Laminin"/>
    <property type="match status" value="2"/>
</dbReference>
<dbReference type="InterPro" id="IPR051221">
    <property type="entry name" value="LDLR-related"/>
</dbReference>
<feature type="disulfide bond" evidence="11">
    <location>
        <begin position="659"/>
        <end position="677"/>
    </location>
</feature>
<feature type="repeat" description="LDL-receptor class B" evidence="12">
    <location>
        <begin position="1055"/>
        <end position="1098"/>
    </location>
</feature>
<dbReference type="EMBL" id="JADDUC010000304">
    <property type="protein sequence ID" value="KAG0114422.1"/>
    <property type="molecule type" value="Genomic_DNA"/>
</dbReference>
<feature type="region of interest" description="Disordered" evidence="13">
    <location>
        <begin position="40"/>
        <end position="59"/>
    </location>
</feature>
<dbReference type="Pfam" id="PF00057">
    <property type="entry name" value="Ldl_recept_a"/>
    <property type="match status" value="10"/>
</dbReference>
<evidence type="ECO:0000256" key="11">
    <source>
        <dbReference type="PROSITE-ProRule" id="PRU00124"/>
    </source>
</evidence>
<dbReference type="Pfam" id="PF00058">
    <property type="entry name" value="Ldl_recept_b"/>
    <property type="match status" value="1"/>
</dbReference>
<dbReference type="OrthoDB" id="8831087at2759"/>
<dbReference type="PROSITE" id="PS01187">
    <property type="entry name" value="EGF_CA"/>
    <property type="match status" value="1"/>
</dbReference>
<dbReference type="GO" id="GO:0043235">
    <property type="term" value="C:receptor complex"/>
    <property type="evidence" value="ECO:0007669"/>
    <property type="project" value="TreeGrafter"/>
</dbReference>
<reference evidence="16" key="1">
    <citation type="submission" date="2020-10" db="EMBL/GenBank/DDBJ databases">
        <title>Feather gene expression reveals the developmental basis of iridescence in African starlings.</title>
        <authorList>
            <person name="Rubenstein D.R."/>
        </authorList>
    </citation>
    <scope>NUCLEOTIDE SEQUENCE</scope>
    <source>
        <strain evidence="16">SS15</strain>
        <tissue evidence="16">Liver</tissue>
    </source>
</reference>
<dbReference type="PROSITE" id="PS00010">
    <property type="entry name" value="ASX_HYDROXYL"/>
    <property type="match status" value="1"/>
</dbReference>
<dbReference type="Gene3D" id="2.10.25.10">
    <property type="entry name" value="Laminin"/>
    <property type="match status" value="4"/>
</dbReference>
<keyword evidence="10" id="KW-0325">Glycoprotein</keyword>
<comment type="caution">
    <text evidence="16">The sequence shown here is derived from an EMBL/GenBank/DDBJ whole genome shotgun (WGS) entry which is preliminary data.</text>
</comment>
<dbReference type="SUPFAM" id="SSF57424">
    <property type="entry name" value="LDL receptor-like module"/>
    <property type="match status" value="11"/>
</dbReference>
<feature type="disulfide bond" evidence="11">
    <location>
        <begin position="306"/>
        <end position="324"/>
    </location>
</feature>
<gene>
    <name evidence="17" type="ORF">IHE44_0013172</name>
    <name evidence="16" type="ORF">IHE44_008122</name>
</gene>
<dbReference type="Pfam" id="PF07645">
    <property type="entry name" value="EGF_CA"/>
    <property type="match status" value="1"/>
</dbReference>
<dbReference type="InterPro" id="IPR002172">
    <property type="entry name" value="LDrepeatLR_classA_rpt"/>
</dbReference>
<feature type="disulfide bond" evidence="11">
    <location>
        <begin position="415"/>
        <end position="430"/>
    </location>
</feature>
<evidence type="ECO:0000256" key="7">
    <source>
        <dbReference type="ARBA" id="ARBA00023136"/>
    </source>
</evidence>
<dbReference type="FunFam" id="2.10.25.10:FF:000009">
    <property type="entry name" value="Low-density lipoprotein receptor isoform 1"/>
    <property type="match status" value="1"/>
</dbReference>
<evidence type="ECO:0000313" key="16">
    <source>
        <dbReference type="EMBL" id="KAG0114422.1"/>
    </source>
</evidence>
<feature type="non-terminal residue" evidence="16">
    <location>
        <position position="1725"/>
    </location>
</feature>
<feature type="domain" description="EGF-like" evidence="15">
    <location>
        <begin position="840"/>
        <end position="876"/>
    </location>
</feature>
<evidence type="ECO:0000256" key="2">
    <source>
        <dbReference type="ARBA" id="ARBA00022536"/>
    </source>
</evidence>
<evidence type="ECO:0000256" key="12">
    <source>
        <dbReference type="PROSITE-ProRule" id="PRU00461"/>
    </source>
</evidence>
<dbReference type="PRINTS" id="PR00261">
    <property type="entry name" value="LDLRECEPTOR"/>
</dbReference>
<dbReference type="InterPro" id="IPR011042">
    <property type="entry name" value="6-blade_b-propeller_TolB-like"/>
</dbReference>
<feature type="disulfide bond" evidence="11">
    <location>
        <begin position="756"/>
        <end position="771"/>
    </location>
</feature>
<comment type="caution">
    <text evidence="11">Lacks conserved residue(s) required for the propagation of feature annotation.</text>
</comment>
<keyword evidence="9 17" id="KW-0675">Receptor</keyword>
<dbReference type="CDD" id="cd00112">
    <property type="entry name" value="LDLa"/>
    <property type="match status" value="11"/>
</dbReference>
<feature type="domain" description="EGF-like" evidence="15">
    <location>
        <begin position="1650"/>
        <end position="1686"/>
    </location>
</feature>
<feature type="disulfide bond" evidence="11">
    <location>
        <begin position="584"/>
        <end position="599"/>
    </location>
</feature>
<dbReference type="SMART" id="SM00135">
    <property type="entry name" value="LY"/>
    <property type="match status" value="8"/>
</dbReference>
<feature type="disulfide bond" evidence="11">
    <location>
        <begin position="776"/>
        <end position="788"/>
    </location>
</feature>
<evidence type="ECO:0000256" key="6">
    <source>
        <dbReference type="ARBA" id="ARBA00022989"/>
    </source>
</evidence>
<evidence type="ECO:0000256" key="5">
    <source>
        <dbReference type="ARBA" id="ARBA00022737"/>
    </source>
</evidence>
<dbReference type="GO" id="GO:0016324">
    <property type="term" value="C:apical plasma membrane"/>
    <property type="evidence" value="ECO:0007669"/>
    <property type="project" value="TreeGrafter"/>
</dbReference>
<evidence type="ECO:0000256" key="9">
    <source>
        <dbReference type="ARBA" id="ARBA00023170"/>
    </source>
</evidence>
<evidence type="ECO:0000256" key="1">
    <source>
        <dbReference type="ARBA" id="ARBA00004479"/>
    </source>
</evidence>
<keyword evidence="5" id="KW-0677">Repeat</keyword>
<organism evidence="16">
    <name type="scientific">Lamprotornis superbus</name>
    <dbReference type="NCBI Taxonomy" id="245042"/>
    <lineage>
        <taxon>Eukaryota</taxon>
        <taxon>Metazoa</taxon>
        <taxon>Chordata</taxon>
        <taxon>Craniata</taxon>
        <taxon>Vertebrata</taxon>
        <taxon>Euteleostomi</taxon>
        <taxon>Archelosauria</taxon>
        <taxon>Archosauria</taxon>
        <taxon>Dinosauria</taxon>
        <taxon>Saurischia</taxon>
        <taxon>Theropoda</taxon>
        <taxon>Coelurosauria</taxon>
        <taxon>Aves</taxon>
        <taxon>Neognathae</taxon>
        <taxon>Neoaves</taxon>
        <taxon>Telluraves</taxon>
        <taxon>Australaves</taxon>
        <taxon>Passeriformes</taxon>
        <taxon>Sturnidae</taxon>
        <taxon>Lamprotornis</taxon>
    </lineage>
</organism>
<feature type="domain" description="EGF-like calcium-binding" evidence="14">
    <location>
        <begin position="1647"/>
        <end position="1686"/>
    </location>
</feature>
<evidence type="ECO:0000259" key="14">
    <source>
        <dbReference type="SMART" id="SM00179"/>
    </source>
</evidence>
<dbReference type="InterPro" id="IPR049883">
    <property type="entry name" value="NOTCH1_EGF-like"/>
</dbReference>
<dbReference type="SMART" id="SM00181">
    <property type="entry name" value="EGF"/>
    <property type="match status" value="5"/>
</dbReference>
<dbReference type="PANTHER" id="PTHR22722:SF12">
    <property type="entry name" value="EGF-LIKE DOMAIN-CONTAINING PROTEIN"/>
    <property type="match status" value="1"/>
</dbReference>
<feature type="disulfide bond" evidence="11">
    <location>
        <begin position="652"/>
        <end position="664"/>
    </location>
</feature>
<proteinExistence type="predicted"/>
<dbReference type="InterPro" id="IPR018097">
    <property type="entry name" value="EGF_Ca-bd_CS"/>
</dbReference>
<feature type="domain" description="EGF-like" evidence="15">
    <location>
        <begin position="1246"/>
        <end position="1282"/>
    </location>
</feature>
<evidence type="ECO:0000256" key="8">
    <source>
        <dbReference type="ARBA" id="ARBA00023157"/>
    </source>
</evidence>
<sequence>MEPVTLRAGLCRDPQAGSCSGGCAGGFPVRPPRLILAPSCPQRPPASRVQSHARPPAFPAASPFPGSAMVSSNVLTGRTSSAMLPVAGTPMSGCVTMASVFPAAGAVMVLLTAWMALMSRTVVRTLCWEGLVGVAGGAGQAGECCAASSVCGTKKVQCPGTHHCIPHWELCDRHQDCEDGWDEEGCPQQPCLPGQWQCRNRVCIMAEWKCNGIDDCGDSSDEDVCGKQKHWMLLSRVRPVWATCELREYFVFLGSSFPWEWQASQEAVDALQGLPISLGPTVSPVSRVLVSPADMSSPCTPGMVRCDEGKCILESLMCDNKDDCLDGTDEPSTCGKLHVAAGCYPSGWGQGEGSHRAVLPHLLLHPHSSAWVVAPTPPLRSSPAQPLTPVFHLSCSRTHVPCRDGTGCVAQEYLCDGEKDCADGSDEDGCAQLCNTPGRSHSSVPCAAGPPCARASGCFLVGFLGQGPGKVCVLGSDACNVTYWSLLNLALGSKCCWKRIELISLLIRKIWAPWLPSAGSAKPLVSPGAFHCASGAVCVRVGERCDGVLQCPDGSDEMGCWTPTQECALRCDAATRCIPRSWLCDGHADCLDHTDEQGCGKTLELDGMDCWGCLPHRWMHQVSCGSRSRHCPGQPAERMGTPWPLPTVLKECGLAEFSCWSGQCVALALYCDGDHDCQDGSDEKGCAVPQPLLCREGEVTCSHSRECVLEAWRCDGAADCGDGSDEQGCPWEEGLCEGQQWGCSHGHECIPNVWRCDGETDCTDGSDEAGCHPAPCQSHDYLCGLGSCLNASLVCNGWQDCADGSDEGGNCSMPCQRSCTHLCYPSPQGPVSASSPRARACHVIIPCSSCRREPCVPRRCWCGPGYQLAEDGLSCMDIDECTEWGKGACSQTCLNAPGSYSCRCLPGYLLEPDGHVCKLTGPEPKLLVAVQSKVLSYGLRSGHEEVVLTTDKDRVVFSLDYDLVERKVFWMDLATESIRWQDLNSGKKGTLVKGVRSDCIAVDWLGRNLYWTDGAAGQVLATRLGSAWQGIPEYTVVMDGDLDQPHSLVLQPLAGLMYWSEVGSHSRLMEASMDGSWRHVLLAQGLGWPTALALDLPTQRIFWLDAKLGSVGSAHLDGSSVKVWWGTGDGPLLGTKVLKLRWVQSPFAAVVCEGQLYWSERKTWSVQQVDKASGKNRTVLLKRHGQPHGLQVPSWGAPNPSVPALLISHPAQHCCLLSEEALGGSLASSLCGQMMHPALRPTAPNPCEMRGCSHLCLLNARHTGQCRCPAGLMLTANETTCLPIHNSAFALLVSPAAVAQVYLKDLPTSAGFQGLPPHQALPLAKVSRLTAIDYAVKDKSLYFAEVGGNSIGLLRLKDWGRLSWKKAVSVEGTVTSLALDWLSGNLYWIEGQPPSIHVAAPRGHWALALLSEGLQGAACLALCPRASTMCFVTASSHGHGAVVECAAMDGTGRRAVWRRARAPAGLAFGDAGTRLYWADHGTQSAKHSLGQPRALSVATLKPLHLCLAERGTISSIELDGSRFRVVREGLHGLSLFAIGAGFLLWSTTSSNGRSVCCALPSSSYCTRIRGSASPCGVQACLSVGKIWHSQLEQAENWWFPMEQELVAMRIYSQFSQEGGSGTAPAHGICGVQLCVVVAVITSAVFAGTNGCAKSNGGCAQLCLPNPAGRRCRCSPGYHLVRGVACTLAPPCPFPLQSCPDLQSCISREQVCDGRPDCADGSDESD</sequence>
<keyword evidence="6" id="KW-1133">Transmembrane helix</keyword>
<dbReference type="GO" id="GO:0006898">
    <property type="term" value="P:receptor-mediated endocytosis"/>
    <property type="evidence" value="ECO:0007669"/>
    <property type="project" value="TreeGrafter"/>
</dbReference>
<feature type="domain" description="EGF-like" evidence="15">
    <location>
        <begin position="880"/>
        <end position="918"/>
    </location>
</feature>
<feature type="disulfide bond" evidence="11">
    <location>
        <begin position="191"/>
        <end position="203"/>
    </location>
</feature>
<feature type="disulfide bond" evidence="11">
    <location>
        <begin position="714"/>
        <end position="729"/>
    </location>
</feature>
<dbReference type="PANTHER" id="PTHR22722">
    <property type="entry name" value="LOW-DENSITY LIPOPROTEIN RECEPTOR-RELATED PROTEIN 2-RELATED"/>
    <property type="match status" value="1"/>
</dbReference>
<evidence type="ECO:0000256" key="10">
    <source>
        <dbReference type="ARBA" id="ARBA00023180"/>
    </source>
</evidence>
<dbReference type="PROSITE" id="PS51120">
    <property type="entry name" value="LDLRB"/>
    <property type="match status" value="1"/>
</dbReference>
<dbReference type="InterPro" id="IPR000152">
    <property type="entry name" value="EGF-type_Asp/Asn_hydroxyl_site"/>
</dbReference>
<feature type="disulfide bond" evidence="11">
    <location>
        <begin position="783"/>
        <end position="801"/>
    </location>
</feature>
<evidence type="ECO:0000256" key="3">
    <source>
        <dbReference type="ARBA" id="ARBA00022583"/>
    </source>
</evidence>
<dbReference type="InterPro" id="IPR036055">
    <property type="entry name" value="LDL_receptor-like_sf"/>
</dbReference>
<feature type="disulfide bond" evidence="11">
    <location>
        <begin position="171"/>
        <end position="186"/>
    </location>
</feature>
<feature type="domain" description="EGF-like" evidence="15">
    <location>
        <begin position="298"/>
        <end position="335"/>
    </location>
</feature>
<dbReference type="InterPro" id="IPR000742">
    <property type="entry name" value="EGF"/>
</dbReference>
<dbReference type="PROSITE" id="PS50068">
    <property type="entry name" value="LDLRA_2"/>
    <property type="match status" value="11"/>
</dbReference>
<accession>A0A835TNZ6</accession>
<evidence type="ECO:0000259" key="15">
    <source>
        <dbReference type="SMART" id="SM00181"/>
    </source>
</evidence>
<dbReference type="InterPro" id="IPR000033">
    <property type="entry name" value="LDLR_classB_rpt"/>
</dbReference>
<dbReference type="SMART" id="SM00192">
    <property type="entry name" value="LDLa"/>
    <property type="match status" value="11"/>
</dbReference>
<name>A0A835TNZ6_9PASS</name>
<dbReference type="Proteomes" id="UP000618051">
    <property type="component" value="Unassembled WGS sequence"/>
</dbReference>
<dbReference type="CDD" id="cd00054">
    <property type="entry name" value="EGF_CA"/>
    <property type="match status" value="1"/>
</dbReference>
<dbReference type="SMART" id="SM00179">
    <property type="entry name" value="EGF_CA"/>
    <property type="match status" value="2"/>
</dbReference>
<evidence type="ECO:0000313" key="17">
    <source>
        <dbReference type="EMBL" id="KAI1238441.1"/>
    </source>
</evidence>
<evidence type="ECO:0000256" key="13">
    <source>
        <dbReference type="SAM" id="MobiDB-lite"/>
    </source>
</evidence>
<feature type="disulfide bond" evidence="11">
    <location>
        <begin position="299"/>
        <end position="311"/>
    </location>
</feature>
<dbReference type="Gene3D" id="2.120.10.30">
    <property type="entry name" value="TolB, C-terminal domain"/>
    <property type="match status" value="2"/>
</dbReference>
<evidence type="ECO:0000256" key="4">
    <source>
        <dbReference type="ARBA" id="ARBA00022692"/>
    </source>
</evidence>
<keyword evidence="7" id="KW-0472">Membrane</keyword>
<keyword evidence="8 11" id="KW-1015">Disulfide bond</keyword>
<feature type="domain" description="EGF-like calcium-binding" evidence="14">
    <location>
        <begin position="877"/>
        <end position="918"/>
    </location>
</feature>
<feature type="disulfide bond" evidence="11">
    <location>
        <begin position="198"/>
        <end position="216"/>
    </location>
</feature>
<evidence type="ECO:0000313" key="18">
    <source>
        <dbReference type="Proteomes" id="UP000618051"/>
    </source>
</evidence>
<dbReference type="Gene3D" id="4.10.400.10">
    <property type="entry name" value="Low-density Lipoprotein Receptor"/>
    <property type="match status" value="11"/>
</dbReference>
<dbReference type="SUPFAM" id="SSF63825">
    <property type="entry name" value="YWTD domain"/>
    <property type="match status" value="2"/>
</dbReference>
<keyword evidence="18" id="KW-1185">Reference proteome</keyword>
<reference evidence="17" key="3">
    <citation type="submission" date="2022-01" db="EMBL/GenBank/DDBJ databases">
        <authorList>
            <person name="Rubenstein D.R."/>
        </authorList>
    </citation>
    <scope>NUCLEOTIDE SEQUENCE</scope>
    <source>
        <strain evidence="17">SS15</strain>
        <tissue evidence="17">Liver</tissue>
    </source>
</reference>
<dbReference type="GO" id="GO:0042562">
    <property type="term" value="F:hormone binding"/>
    <property type="evidence" value="ECO:0007669"/>
    <property type="project" value="TreeGrafter"/>
</dbReference>
<keyword evidence="3" id="KW-0254">Endocytosis</keyword>
<dbReference type="EMBL" id="JADDUC020000006">
    <property type="protein sequence ID" value="KAI1238441.1"/>
    <property type="molecule type" value="Genomic_DNA"/>
</dbReference>
<feature type="disulfide bond" evidence="11">
    <location>
        <begin position="671"/>
        <end position="686"/>
    </location>
</feature>